<dbReference type="Proteomes" id="UP000177907">
    <property type="component" value="Unassembled WGS sequence"/>
</dbReference>
<proteinExistence type="predicted"/>
<organism evidence="2 3">
    <name type="scientific">Candidatus Magasanikbacteria bacterium RIFOXYC2_FULL_42_28</name>
    <dbReference type="NCBI Taxonomy" id="1798704"/>
    <lineage>
        <taxon>Bacteria</taxon>
        <taxon>Candidatus Magasanikiibacteriota</taxon>
    </lineage>
</organism>
<evidence type="ECO:0000313" key="3">
    <source>
        <dbReference type="Proteomes" id="UP000177907"/>
    </source>
</evidence>
<dbReference type="AlphaFoldDB" id="A0A1F6NWF3"/>
<feature type="transmembrane region" description="Helical" evidence="1">
    <location>
        <begin position="47"/>
        <end position="73"/>
    </location>
</feature>
<evidence type="ECO:0000256" key="1">
    <source>
        <dbReference type="SAM" id="Phobius"/>
    </source>
</evidence>
<keyword evidence="1" id="KW-0472">Membrane</keyword>
<dbReference type="STRING" id="1798704.A3J93_02625"/>
<sequence>MVWRGWHRVTQCHPGLFNGRKNNLIMGKISNVIGVCRVVLSSAKYRWAVFGSALIFALLEMWLASYSLILFVYHSDAFSWRDRVSILGSATTLFLTTFGPATLILTFLTALLVGLNGALLIYYFKQRAVWQKAAGVSVAGMLAGLLGVGCASCGSVILSSVFGFSIATNMLGALPLRGSEFGLFAVISLFFSIYIVAQKINSGAVCEIVQPNNHKTST</sequence>
<name>A0A1F6NWF3_9BACT</name>
<feature type="transmembrane region" description="Helical" evidence="1">
    <location>
        <begin position="93"/>
        <end position="124"/>
    </location>
</feature>
<accession>A0A1F6NWF3</accession>
<protein>
    <submittedName>
        <fullName evidence="2">Uncharacterized protein</fullName>
    </submittedName>
</protein>
<comment type="caution">
    <text evidence="2">The sequence shown here is derived from an EMBL/GenBank/DDBJ whole genome shotgun (WGS) entry which is preliminary data.</text>
</comment>
<keyword evidence="1" id="KW-0812">Transmembrane</keyword>
<keyword evidence="1" id="KW-1133">Transmembrane helix</keyword>
<feature type="transmembrane region" description="Helical" evidence="1">
    <location>
        <begin position="181"/>
        <end position="197"/>
    </location>
</feature>
<evidence type="ECO:0000313" key="2">
    <source>
        <dbReference type="EMBL" id="OGH88043.1"/>
    </source>
</evidence>
<feature type="transmembrane region" description="Helical" evidence="1">
    <location>
        <begin position="136"/>
        <end position="161"/>
    </location>
</feature>
<reference evidence="2 3" key="1">
    <citation type="journal article" date="2016" name="Nat. Commun.">
        <title>Thousands of microbial genomes shed light on interconnected biogeochemical processes in an aquifer system.</title>
        <authorList>
            <person name="Anantharaman K."/>
            <person name="Brown C.T."/>
            <person name="Hug L.A."/>
            <person name="Sharon I."/>
            <person name="Castelle C.J."/>
            <person name="Probst A.J."/>
            <person name="Thomas B.C."/>
            <person name="Singh A."/>
            <person name="Wilkins M.J."/>
            <person name="Karaoz U."/>
            <person name="Brodie E.L."/>
            <person name="Williams K.H."/>
            <person name="Hubbard S.S."/>
            <person name="Banfield J.F."/>
        </authorList>
    </citation>
    <scope>NUCLEOTIDE SEQUENCE [LARGE SCALE GENOMIC DNA]</scope>
</reference>
<dbReference type="EMBL" id="MFQZ01000008">
    <property type="protein sequence ID" value="OGH88043.1"/>
    <property type="molecule type" value="Genomic_DNA"/>
</dbReference>
<gene>
    <name evidence="2" type="ORF">A3J93_02625</name>
</gene>